<sequence>MYTHSNVMEMYTAFCLALGLAGYIVALLIYRLWLSPLSGFPGSPFAKTTFWYEFYYDWVKPGQYYRRIHEMHQIYGPIIRVTPDELHISDPSYYQKLFVTGGVRKSDAYPGFTRGTGFEDFTDMIQAHDPHRFIRAPVQQFFSRHSIRQIEPQVVNCIKTLRQRLEDYKDTNKPLNMSYALLSLATDVVSSAICEEPTNYLADPDFNGAWFKAQKKGMAAVPLFASLPWPARALTMQLLLFVSSYIPGLKACEQSRQRNFKAVLRPSTVVKETFGSTRRTEAPKLQFGEGIYDRAGQLIQQSGIYHMSHTLQAIITHLALDGKKCQALRNELGTILEHNPETPPSWQDLEKLPYLDACIKEGLRMATGALKRSARVFPDTTVHLKAWTVPEGTPVSMSSYWMHMDPKVFVDPHKFEPGRWLHPEKNELLAEYFVPFGKGSRDCLGKNLAQMQLYHTLMELYRPGAPDIQLFETDESDVVPAHGYLFPLPSLNSEGVRVLVHSNHT</sequence>
<accession>A0A5N5XDC6</accession>
<keyword evidence="10" id="KW-0812">Transmembrane</keyword>
<evidence type="ECO:0000256" key="7">
    <source>
        <dbReference type="ARBA" id="ARBA00023033"/>
    </source>
</evidence>
<evidence type="ECO:0000256" key="6">
    <source>
        <dbReference type="ARBA" id="ARBA00023004"/>
    </source>
</evidence>
<proteinExistence type="inferred from homology"/>
<keyword evidence="6 8" id="KW-0408">Iron</keyword>
<protein>
    <submittedName>
        <fullName evidence="11">Cytochrome P450</fullName>
    </submittedName>
</protein>
<dbReference type="GO" id="GO:0016705">
    <property type="term" value="F:oxidoreductase activity, acting on paired donors, with incorporation or reduction of molecular oxygen"/>
    <property type="evidence" value="ECO:0007669"/>
    <property type="project" value="InterPro"/>
</dbReference>
<dbReference type="InterPro" id="IPR002403">
    <property type="entry name" value="Cyt_P450_E_grp-IV"/>
</dbReference>
<evidence type="ECO:0000256" key="10">
    <source>
        <dbReference type="SAM" id="Phobius"/>
    </source>
</evidence>
<dbReference type="InterPro" id="IPR050121">
    <property type="entry name" value="Cytochrome_P450_monoxygenase"/>
</dbReference>
<dbReference type="InterPro" id="IPR036396">
    <property type="entry name" value="Cyt_P450_sf"/>
</dbReference>
<reference evidence="11 12" key="1">
    <citation type="submission" date="2019-04" db="EMBL/GenBank/DDBJ databases">
        <title>Friends and foes A comparative genomics study of 23 Aspergillus species from section Flavi.</title>
        <authorList>
            <consortium name="DOE Joint Genome Institute"/>
            <person name="Kjaerbolling I."/>
            <person name="Vesth T."/>
            <person name="Frisvad J.C."/>
            <person name="Nybo J.L."/>
            <person name="Theobald S."/>
            <person name="Kildgaard S."/>
            <person name="Isbrandt T."/>
            <person name="Kuo A."/>
            <person name="Sato A."/>
            <person name="Lyhne E.K."/>
            <person name="Kogle M.E."/>
            <person name="Wiebenga A."/>
            <person name="Kun R.S."/>
            <person name="Lubbers R.J."/>
            <person name="Makela M.R."/>
            <person name="Barry K."/>
            <person name="Chovatia M."/>
            <person name="Clum A."/>
            <person name="Daum C."/>
            <person name="Haridas S."/>
            <person name="He G."/>
            <person name="LaButti K."/>
            <person name="Lipzen A."/>
            <person name="Mondo S."/>
            <person name="Riley R."/>
            <person name="Salamov A."/>
            <person name="Simmons B.A."/>
            <person name="Magnuson J.K."/>
            <person name="Henrissat B."/>
            <person name="Mortensen U.H."/>
            <person name="Larsen T.O."/>
            <person name="Devries R.P."/>
            <person name="Grigoriev I.V."/>
            <person name="Machida M."/>
            <person name="Baker S.E."/>
            <person name="Andersen M.R."/>
        </authorList>
    </citation>
    <scope>NUCLEOTIDE SEQUENCE [LARGE SCALE GENOMIC DNA]</scope>
    <source>
        <strain evidence="11 12">CBS 151.66</strain>
    </source>
</reference>
<evidence type="ECO:0000256" key="2">
    <source>
        <dbReference type="ARBA" id="ARBA00010617"/>
    </source>
</evidence>
<evidence type="ECO:0000256" key="8">
    <source>
        <dbReference type="PIRSR" id="PIRSR602403-1"/>
    </source>
</evidence>
<dbReference type="EMBL" id="ML732172">
    <property type="protein sequence ID" value="KAB8077160.1"/>
    <property type="molecule type" value="Genomic_DNA"/>
</dbReference>
<keyword evidence="5 9" id="KW-0560">Oxidoreductase</keyword>
<dbReference type="AlphaFoldDB" id="A0A5N5XDC6"/>
<dbReference type="PANTHER" id="PTHR24305">
    <property type="entry name" value="CYTOCHROME P450"/>
    <property type="match status" value="1"/>
</dbReference>
<dbReference type="Pfam" id="PF00067">
    <property type="entry name" value="p450"/>
    <property type="match status" value="2"/>
</dbReference>
<name>A0A5N5XDC6_9EURO</name>
<dbReference type="InterPro" id="IPR017972">
    <property type="entry name" value="Cyt_P450_CS"/>
</dbReference>
<evidence type="ECO:0000256" key="5">
    <source>
        <dbReference type="ARBA" id="ARBA00023002"/>
    </source>
</evidence>
<dbReference type="GO" id="GO:0004497">
    <property type="term" value="F:monooxygenase activity"/>
    <property type="evidence" value="ECO:0007669"/>
    <property type="project" value="UniProtKB-KW"/>
</dbReference>
<dbReference type="CDD" id="cd11062">
    <property type="entry name" value="CYP58-like"/>
    <property type="match status" value="1"/>
</dbReference>
<evidence type="ECO:0000313" key="11">
    <source>
        <dbReference type="EMBL" id="KAB8077160.1"/>
    </source>
</evidence>
<dbReference type="SUPFAM" id="SSF48264">
    <property type="entry name" value="Cytochrome P450"/>
    <property type="match status" value="1"/>
</dbReference>
<dbReference type="PROSITE" id="PS00086">
    <property type="entry name" value="CYTOCHROME_P450"/>
    <property type="match status" value="1"/>
</dbReference>
<evidence type="ECO:0000256" key="9">
    <source>
        <dbReference type="RuleBase" id="RU000461"/>
    </source>
</evidence>
<dbReference type="PRINTS" id="PR00465">
    <property type="entry name" value="EP450IV"/>
</dbReference>
<keyword evidence="12" id="KW-1185">Reference proteome</keyword>
<dbReference type="Gene3D" id="1.10.630.10">
    <property type="entry name" value="Cytochrome P450"/>
    <property type="match status" value="1"/>
</dbReference>
<keyword evidence="10" id="KW-0472">Membrane</keyword>
<gene>
    <name evidence="11" type="ORF">BDV29DRAFT_188934</name>
</gene>
<organism evidence="11 12">
    <name type="scientific">Aspergillus leporis</name>
    <dbReference type="NCBI Taxonomy" id="41062"/>
    <lineage>
        <taxon>Eukaryota</taxon>
        <taxon>Fungi</taxon>
        <taxon>Dikarya</taxon>
        <taxon>Ascomycota</taxon>
        <taxon>Pezizomycotina</taxon>
        <taxon>Eurotiomycetes</taxon>
        <taxon>Eurotiomycetidae</taxon>
        <taxon>Eurotiales</taxon>
        <taxon>Aspergillaceae</taxon>
        <taxon>Aspergillus</taxon>
        <taxon>Aspergillus subgen. Circumdati</taxon>
    </lineage>
</organism>
<dbReference type="OrthoDB" id="3945418at2759"/>
<comment type="similarity">
    <text evidence="2 9">Belongs to the cytochrome P450 family.</text>
</comment>
<dbReference type="GO" id="GO:0020037">
    <property type="term" value="F:heme binding"/>
    <property type="evidence" value="ECO:0007669"/>
    <property type="project" value="InterPro"/>
</dbReference>
<feature type="transmembrane region" description="Helical" evidence="10">
    <location>
        <begin position="12"/>
        <end position="33"/>
    </location>
</feature>
<keyword evidence="4 8" id="KW-0479">Metal-binding</keyword>
<evidence type="ECO:0000256" key="4">
    <source>
        <dbReference type="ARBA" id="ARBA00022723"/>
    </source>
</evidence>
<comment type="cofactor">
    <cofactor evidence="1 8">
        <name>heme</name>
        <dbReference type="ChEBI" id="CHEBI:30413"/>
    </cofactor>
</comment>
<keyword evidence="7 9" id="KW-0503">Monooxygenase</keyword>
<keyword evidence="3 8" id="KW-0349">Heme</keyword>
<evidence type="ECO:0000256" key="3">
    <source>
        <dbReference type="ARBA" id="ARBA00022617"/>
    </source>
</evidence>
<evidence type="ECO:0000256" key="1">
    <source>
        <dbReference type="ARBA" id="ARBA00001971"/>
    </source>
</evidence>
<evidence type="ECO:0000313" key="12">
    <source>
        <dbReference type="Proteomes" id="UP000326565"/>
    </source>
</evidence>
<dbReference type="GO" id="GO:0005506">
    <property type="term" value="F:iron ion binding"/>
    <property type="evidence" value="ECO:0007669"/>
    <property type="project" value="InterPro"/>
</dbReference>
<feature type="binding site" description="axial binding residue" evidence="8">
    <location>
        <position position="443"/>
    </location>
    <ligand>
        <name>heme</name>
        <dbReference type="ChEBI" id="CHEBI:30413"/>
    </ligand>
    <ligandPart>
        <name>Fe</name>
        <dbReference type="ChEBI" id="CHEBI:18248"/>
    </ligandPart>
</feature>
<dbReference type="PANTHER" id="PTHR24305:SF157">
    <property type="entry name" value="N-ACETYLTRYPTOPHAN 6-HYDROXYLASE IVOC-RELATED"/>
    <property type="match status" value="1"/>
</dbReference>
<dbReference type="InterPro" id="IPR001128">
    <property type="entry name" value="Cyt_P450"/>
</dbReference>
<keyword evidence="10" id="KW-1133">Transmembrane helix</keyword>
<dbReference type="Proteomes" id="UP000326565">
    <property type="component" value="Unassembled WGS sequence"/>
</dbReference>